<reference evidence="1 2" key="1">
    <citation type="submission" date="2021-01" db="EMBL/GenBank/DDBJ databases">
        <title>Whole genome shotgun sequence of Microbispora siamensis NBRC 104113.</title>
        <authorList>
            <person name="Komaki H."/>
            <person name="Tamura T."/>
        </authorList>
    </citation>
    <scope>NUCLEOTIDE SEQUENCE [LARGE SCALE GENOMIC DNA]</scope>
    <source>
        <strain evidence="1 2">NBRC 104113</strain>
    </source>
</reference>
<evidence type="ECO:0000313" key="1">
    <source>
        <dbReference type="EMBL" id="GIH62542.1"/>
    </source>
</evidence>
<protein>
    <submittedName>
        <fullName evidence="1">Uncharacterized protein</fullName>
    </submittedName>
</protein>
<keyword evidence="2" id="KW-1185">Reference proteome</keyword>
<comment type="caution">
    <text evidence="1">The sequence shown here is derived from an EMBL/GenBank/DDBJ whole genome shotgun (WGS) entry which is preliminary data.</text>
</comment>
<accession>A0ABQ4GM81</accession>
<proteinExistence type="predicted"/>
<name>A0ABQ4GM81_9ACTN</name>
<dbReference type="EMBL" id="BOOF01000017">
    <property type="protein sequence ID" value="GIH62542.1"/>
    <property type="molecule type" value="Genomic_DNA"/>
</dbReference>
<organism evidence="1 2">
    <name type="scientific">Microbispora siamensis</name>
    <dbReference type="NCBI Taxonomy" id="564413"/>
    <lineage>
        <taxon>Bacteria</taxon>
        <taxon>Bacillati</taxon>
        <taxon>Actinomycetota</taxon>
        <taxon>Actinomycetes</taxon>
        <taxon>Streptosporangiales</taxon>
        <taxon>Streptosporangiaceae</taxon>
        <taxon>Microbispora</taxon>
    </lineage>
</organism>
<gene>
    <name evidence="1" type="ORF">Msi02_33590</name>
</gene>
<dbReference type="Proteomes" id="UP000660454">
    <property type="component" value="Unassembled WGS sequence"/>
</dbReference>
<dbReference type="RefSeq" id="WP_204049188.1">
    <property type="nucleotide sequence ID" value="NZ_BOOF01000017.1"/>
</dbReference>
<evidence type="ECO:0000313" key="2">
    <source>
        <dbReference type="Proteomes" id="UP000660454"/>
    </source>
</evidence>
<sequence>MGNGEVKPIFFAECPACKNKIWIKSDEVRRSTERLEGKILYSDAVYVSTFLKCPVCELTLTGSDEIRAANLPQQHIVQFEEDLAHRFMYGDDEDAYGDE</sequence>